<dbReference type="InterPro" id="IPR053140">
    <property type="entry name" value="GDSL_Rv0518-like"/>
</dbReference>
<dbReference type="Proteomes" id="UP000244913">
    <property type="component" value="Unassembled WGS sequence"/>
</dbReference>
<keyword evidence="3" id="KW-1185">Reference proteome</keyword>
<dbReference type="Gene3D" id="3.40.50.1110">
    <property type="entry name" value="SGNH hydrolase"/>
    <property type="match status" value="1"/>
</dbReference>
<name>A0A2T9JM66_9CAUL</name>
<dbReference type="CDD" id="cd01830">
    <property type="entry name" value="XynE_like"/>
    <property type="match status" value="1"/>
</dbReference>
<gene>
    <name evidence="2" type="ORF">DDF65_08045</name>
</gene>
<keyword evidence="2" id="KW-0378">Hydrolase</keyword>
<feature type="domain" description="SGNH hydrolase-type esterase" evidence="1">
    <location>
        <begin position="183"/>
        <end position="386"/>
    </location>
</feature>
<evidence type="ECO:0000313" key="2">
    <source>
        <dbReference type="EMBL" id="PVM84782.1"/>
    </source>
</evidence>
<organism evidence="2 3">
    <name type="scientific">Caulobacter radicis</name>
    <dbReference type="NCBI Taxonomy" id="2172650"/>
    <lineage>
        <taxon>Bacteria</taxon>
        <taxon>Pseudomonadati</taxon>
        <taxon>Pseudomonadota</taxon>
        <taxon>Alphaproteobacteria</taxon>
        <taxon>Caulobacterales</taxon>
        <taxon>Caulobacteraceae</taxon>
        <taxon>Caulobacter</taxon>
    </lineage>
</organism>
<proteinExistence type="predicted"/>
<evidence type="ECO:0000313" key="3">
    <source>
        <dbReference type="Proteomes" id="UP000244913"/>
    </source>
</evidence>
<dbReference type="PANTHER" id="PTHR43784">
    <property type="entry name" value="GDSL-LIKE LIPASE/ACYLHYDROLASE, PUTATIVE (AFU_ORTHOLOGUE AFUA_2G00820)-RELATED"/>
    <property type="match status" value="1"/>
</dbReference>
<dbReference type="PANTHER" id="PTHR43784:SF2">
    <property type="entry name" value="GDSL-LIKE LIPASE_ACYLHYDROLASE, PUTATIVE (AFU_ORTHOLOGUE AFUA_2G00820)-RELATED"/>
    <property type="match status" value="1"/>
</dbReference>
<dbReference type="AlphaFoldDB" id="A0A2T9JM66"/>
<dbReference type="EMBL" id="QDKP01000024">
    <property type="protein sequence ID" value="PVM84782.1"/>
    <property type="molecule type" value="Genomic_DNA"/>
</dbReference>
<protein>
    <submittedName>
        <fullName evidence="2">SGNH hydrolase</fullName>
    </submittedName>
</protein>
<sequence>MNSRSLHWPRWAVSWSAAASPPNVAIGPMTTTPSFSDQTLRQVVRLSAGGQAFRVRLSNLYGRAPLRIGSARTAVVCPDGRERPGSAQPLTFAGARALQVPPGATMVSDPIERPLAALSRLAIVLHVDSAPGPATAHPVGLFPTEISPRGAFVDRPFVVADTTPMRCFLASVEVLGAARTLAVIGDSLSDGVGSSPGLDRRWPDVLAERLASRAGAPWAVANQGIGGNRLLNDGVGAGVNALARLDRDVLALPGVAALIVFQGVNDLGFAYGGMTGDFAAAMSPPGAIMADPALVVAAYRQIVDRARGAGLAVYGATLLPFKGSMFWSARAEEARQAINAFIRHGGLFDAVLDFDAALRDPADPQSLLARFHCGDFLHGSDEGYRVLGESVDLALFAA</sequence>
<accession>A0A2T9JM66</accession>
<dbReference type="Pfam" id="PF13472">
    <property type="entry name" value="Lipase_GDSL_2"/>
    <property type="match status" value="1"/>
</dbReference>
<dbReference type="InterPro" id="IPR036514">
    <property type="entry name" value="SGNH_hydro_sf"/>
</dbReference>
<reference evidence="2 3" key="1">
    <citation type="submission" date="2018-04" db="EMBL/GenBank/DDBJ databases">
        <title>The genome sequence of Caulobacter sp. 736.</title>
        <authorList>
            <person name="Gao J."/>
            <person name="Sun J."/>
        </authorList>
    </citation>
    <scope>NUCLEOTIDE SEQUENCE [LARGE SCALE GENOMIC DNA]</scope>
    <source>
        <strain evidence="2 3">736</strain>
    </source>
</reference>
<comment type="caution">
    <text evidence="2">The sequence shown here is derived from an EMBL/GenBank/DDBJ whole genome shotgun (WGS) entry which is preliminary data.</text>
</comment>
<dbReference type="InterPro" id="IPR013830">
    <property type="entry name" value="SGNH_hydro"/>
</dbReference>
<dbReference type="GO" id="GO:0016788">
    <property type="term" value="F:hydrolase activity, acting on ester bonds"/>
    <property type="evidence" value="ECO:0007669"/>
    <property type="project" value="UniProtKB-ARBA"/>
</dbReference>
<dbReference type="SUPFAM" id="SSF52266">
    <property type="entry name" value="SGNH hydrolase"/>
    <property type="match status" value="1"/>
</dbReference>
<evidence type="ECO:0000259" key="1">
    <source>
        <dbReference type="Pfam" id="PF13472"/>
    </source>
</evidence>